<evidence type="ECO:0000313" key="2">
    <source>
        <dbReference type="EMBL" id="CAJ1059232.1"/>
    </source>
</evidence>
<name>A0AAV1FDG6_XYRNO</name>
<proteinExistence type="predicted"/>
<gene>
    <name evidence="2" type="ORF">XNOV1_A031546</name>
</gene>
<dbReference type="EMBL" id="OY660869">
    <property type="protein sequence ID" value="CAJ1059232.1"/>
    <property type="molecule type" value="Genomic_DNA"/>
</dbReference>
<sequence>MKCALQRHAAIRSAHLHLAREAERSTSSRLTLRENTSPTEESEPAPTRRAVDRSFSVGAGGESPRTTERAPTSPTQSTNKQQAGTSAGRGQRSQAGGLGDERNVFIRKRLFITR</sequence>
<organism evidence="2 3">
    <name type="scientific">Xyrichtys novacula</name>
    <name type="common">Pearly razorfish</name>
    <name type="synonym">Hemipteronotus novacula</name>
    <dbReference type="NCBI Taxonomy" id="13765"/>
    <lineage>
        <taxon>Eukaryota</taxon>
        <taxon>Metazoa</taxon>
        <taxon>Chordata</taxon>
        <taxon>Craniata</taxon>
        <taxon>Vertebrata</taxon>
        <taxon>Euteleostomi</taxon>
        <taxon>Actinopterygii</taxon>
        <taxon>Neopterygii</taxon>
        <taxon>Teleostei</taxon>
        <taxon>Neoteleostei</taxon>
        <taxon>Acanthomorphata</taxon>
        <taxon>Eupercaria</taxon>
        <taxon>Labriformes</taxon>
        <taxon>Labridae</taxon>
        <taxon>Xyrichtys</taxon>
    </lineage>
</organism>
<reference evidence="2" key="1">
    <citation type="submission" date="2023-08" db="EMBL/GenBank/DDBJ databases">
        <authorList>
            <person name="Alioto T."/>
            <person name="Alioto T."/>
            <person name="Gomez Garrido J."/>
        </authorList>
    </citation>
    <scope>NUCLEOTIDE SEQUENCE</scope>
</reference>
<protein>
    <submittedName>
        <fullName evidence="2">Uncharacterized protein</fullName>
    </submittedName>
</protein>
<feature type="compositionally biased region" description="Polar residues" evidence="1">
    <location>
        <begin position="27"/>
        <end position="39"/>
    </location>
</feature>
<accession>A0AAV1FDG6</accession>
<dbReference type="AlphaFoldDB" id="A0AAV1FDG6"/>
<keyword evidence="3" id="KW-1185">Reference proteome</keyword>
<dbReference type="Proteomes" id="UP001178508">
    <property type="component" value="Chromosome 6"/>
</dbReference>
<feature type="region of interest" description="Disordered" evidence="1">
    <location>
        <begin position="16"/>
        <end position="104"/>
    </location>
</feature>
<evidence type="ECO:0000256" key="1">
    <source>
        <dbReference type="SAM" id="MobiDB-lite"/>
    </source>
</evidence>
<feature type="compositionally biased region" description="Polar residues" evidence="1">
    <location>
        <begin position="69"/>
        <end position="85"/>
    </location>
</feature>
<evidence type="ECO:0000313" key="3">
    <source>
        <dbReference type="Proteomes" id="UP001178508"/>
    </source>
</evidence>